<dbReference type="Gene3D" id="1.20.1740.10">
    <property type="entry name" value="Amino acid/polyamine transporter I"/>
    <property type="match status" value="1"/>
</dbReference>
<evidence type="ECO:0000256" key="4">
    <source>
        <dbReference type="ARBA" id="ARBA00022989"/>
    </source>
</evidence>
<dbReference type="PANTHER" id="PTHR45649">
    <property type="entry name" value="AMINO-ACID PERMEASE BAT1"/>
    <property type="match status" value="1"/>
</dbReference>
<dbReference type="GO" id="GO:0016020">
    <property type="term" value="C:membrane"/>
    <property type="evidence" value="ECO:0007669"/>
    <property type="project" value="UniProtKB-SubCell"/>
</dbReference>
<keyword evidence="2" id="KW-0813">Transport</keyword>
<evidence type="ECO:0000256" key="1">
    <source>
        <dbReference type="ARBA" id="ARBA00004141"/>
    </source>
</evidence>
<comment type="caution">
    <text evidence="7">The sequence shown here is derived from an EMBL/GenBank/DDBJ whole genome shotgun (WGS) entry which is preliminary data.</text>
</comment>
<gene>
    <name evidence="7" type="ORF">FGLOB1_4991</name>
</gene>
<evidence type="ECO:0000256" key="3">
    <source>
        <dbReference type="ARBA" id="ARBA00022692"/>
    </source>
</evidence>
<name>A0A8H5YF65_9HYPO</name>
<feature type="transmembrane region" description="Helical" evidence="6">
    <location>
        <begin position="61"/>
        <end position="83"/>
    </location>
</feature>
<evidence type="ECO:0000256" key="5">
    <source>
        <dbReference type="ARBA" id="ARBA00023136"/>
    </source>
</evidence>
<evidence type="ECO:0000256" key="2">
    <source>
        <dbReference type="ARBA" id="ARBA00022448"/>
    </source>
</evidence>
<dbReference type="Proteomes" id="UP000532311">
    <property type="component" value="Unassembled WGS sequence"/>
</dbReference>
<keyword evidence="4 6" id="KW-1133">Transmembrane helix</keyword>
<keyword evidence="3 6" id="KW-0812">Transmembrane</keyword>
<keyword evidence="5 6" id="KW-0472">Membrane</keyword>
<dbReference type="Pfam" id="PF13520">
    <property type="entry name" value="AA_permease_2"/>
    <property type="match status" value="1"/>
</dbReference>
<comment type="subcellular location">
    <subcellularLocation>
        <location evidence="1">Membrane</location>
        <topology evidence="1">Multi-pass membrane protein</topology>
    </subcellularLocation>
</comment>
<dbReference type="EMBL" id="JAAQPF010000191">
    <property type="protein sequence ID" value="KAF5711488.1"/>
    <property type="molecule type" value="Genomic_DNA"/>
</dbReference>
<dbReference type="PANTHER" id="PTHR45649:SF5">
    <property type="entry name" value="GABA TRANSPORTER (EUROFUNG)-RELATED"/>
    <property type="match status" value="1"/>
</dbReference>
<keyword evidence="8" id="KW-1185">Reference proteome</keyword>
<dbReference type="AlphaFoldDB" id="A0A8H5YF65"/>
<evidence type="ECO:0000313" key="8">
    <source>
        <dbReference type="Proteomes" id="UP000532311"/>
    </source>
</evidence>
<dbReference type="InterPro" id="IPR002293">
    <property type="entry name" value="AA/rel_permease1"/>
</dbReference>
<evidence type="ECO:0000256" key="6">
    <source>
        <dbReference type="SAM" id="Phobius"/>
    </source>
</evidence>
<evidence type="ECO:0000313" key="7">
    <source>
        <dbReference type="EMBL" id="KAF5711488.1"/>
    </source>
</evidence>
<sequence length="179" mass="18977">MSLDMASPAIDNEKHLGSQNQDEQNLERHGYVQQTKRNFSLTAMVATCVNLMATWEALSSTLAAGLVSGGAVSLVYGVIVAFVGSLCSASSLAELASSFPTAGGQYHFVAKLSPKTSRPLTSWLAGYISTLGWIASAGSAPFLAGTQIQGLLVLNYPDSYVFQRWHGTLLFWAVLLGSA</sequence>
<accession>A0A8H5YF65</accession>
<proteinExistence type="predicted"/>
<dbReference type="GO" id="GO:0022857">
    <property type="term" value="F:transmembrane transporter activity"/>
    <property type="evidence" value="ECO:0007669"/>
    <property type="project" value="InterPro"/>
</dbReference>
<protein>
    <submittedName>
        <fullName evidence="7">Choline permease</fullName>
    </submittedName>
</protein>
<reference evidence="7 8" key="1">
    <citation type="submission" date="2020-05" db="EMBL/GenBank/DDBJ databases">
        <title>Identification and distribution of gene clusters putatively required for synthesis of sphingolipid metabolism inhibitors in phylogenetically diverse species of the filamentous fungus Fusarium.</title>
        <authorList>
            <person name="Kim H.-S."/>
            <person name="Busman M."/>
            <person name="Brown D.W."/>
            <person name="Divon H."/>
            <person name="Uhlig S."/>
            <person name="Proctor R.H."/>
        </authorList>
    </citation>
    <scope>NUCLEOTIDE SEQUENCE [LARGE SCALE GENOMIC DNA]</scope>
    <source>
        <strain evidence="7 8">NRRL 26131</strain>
    </source>
</reference>
<organism evidence="7 8">
    <name type="scientific">Fusarium globosum</name>
    <dbReference type="NCBI Taxonomy" id="78864"/>
    <lineage>
        <taxon>Eukaryota</taxon>
        <taxon>Fungi</taxon>
        <taxon>Dikarya</taxon>
        <taxon>Ascomycota</taxon>
        <taxon>Pezizomycotina</taxon>
        <taxon>Sordariomycetes</taxon>
        <taxon>Hypocreomycetidae</taxon>
        <taxon>Hypocreales</taxon>
        <taxon>Nectriaceae</taxon>
        <taxon>Fusarium</taxon>
        <taxon>Fusarium fujikuroi species complex</taxon>
    </lineage>
</organism>